<feature type="domain" description="DUF305" evidence="3">
    <location>
        <begin position="106"/>
        <end position="159"/>
    </location>
</feature>
<accession>A0A0F9WH32</accession>
<sequence>MNTQTQNHEEMKKGNYTKFVLMLAASFIAMYITMYLNTYQIDHVYFSLTRFYMSCLGIAAMAIIMFVAMRNMYKNKNKNIGIVAGSIILFITALGLVRTQEPIIGDVLWMKAMIPHHSIAILTSERAAIEDPEVKKLAEDIIKAQKKEIADMKRMINRIQKEKN</sequence>
<evidence type="ECO:0000256" key="1">
    <source>
        <dbReference type="SAM" id="Coils"/>
    </source>
</evidence>
<name>A0A0F9WH32_9ZZZZ</name>
<feature type="transmembrane region" description="Helical" evidence="2">
    <location>
        <begin position="80"/>
        <end position="97"/>
    </location>
</feature>
<keyword evidence="2" id="KW-1133">Transmembrane helix</keyword>
<comment type="caution">
    <text evidence="4">The sequence shown here is derived from an EMBL/GenBank/DDBJ whole genome shotgun (WGS) entry which is preliminary data.</text>
</comment>
<feature type="coiled-coil region" evidence="1">
    <location>
        <begin position="135"/>
        <end position="162"/>
    </location>
</feature>
<keyword evidence="1" id="KW-0175">Coiled coil</keyword>
<evidence type="ECO:0000313" key="4">
    <source>
        <dbReference type="EMBL" id="KKN85236.1"/>
    </source>
</evidence>
<keyword evidence="2" id="KW-0472">Membrane</keyword>
<protein>
    <recommendedName>
        <fullName evidence="3">DUF305 domain-containing protein</fullName>
    </recommendedName>
</protein>
<feature type="transmembrane region" description="Helical" evidence="2">
    <location>
        <begin position="51"/>
        <end position="68"/>
    </location>
</feature>
<dbReference type="EMBL" id="LAZR01000161">
    <property type="protein sequence ID" value="KKN85236.1"/>
    <property type="molecule type" value="Genomic_DNA"/>
</dbReference>
<gene>
    <name evidence="4" type="ORF">LCGC14_0280640</name>
</gene>
<keyword evidence="2" id="KW-0812">Transmembrane</keyword>
<dbReference type="InterPro" id="IPR012347">
    <property type="entry name" value="Ferritin-like"/>
</dbReference>
<evidence type="ECO:0000259" key="3">
    <source>
        <dbReference type="Pfam" id="PF03713"/>
    </source>
</evidence>
<evidence type="ECO:0000256" key="2">
    <source>
        <dbReference type="SAM" id="Phobius"/>
    </source>
</evidence>
<dbReference type="Pfam" id="PF03713">
    <property type="entry name" value="DUF305"/>
    <property type="match status" value="1"/>
</dbReference>
<feature type="transmembrane region" description="Helical" evidence="2">
    <location>
        <begin position="20"/>
        <end position="39"/>
    </location>
</feature>
<reference evidence="4" key="1">
    <citation type="journal article" date="2015" name="Nature">
        <title>Complex archaea that bridge the gap between prokaryotes and eukaryotes.</title>
        <authorList>
            <person name="Spang A."/>
            <person name="Saw J.H."/>
            <person name="Jorgensen S.L."/>
            <person name="Zaremba-Niedzwiedzka K."/>
            <person name="Martijn J."/>
            <person name="Lind A.E."/>
            <person name="van Eijk R."/>
            <person name="Schleper C."/>
            <person name="Guy L."/>
            <person name="Ettema T.J."/>
        </authorList>
    </citation>
    <scope>NUCLEOTIDE SEQUENCE</scope>
</reference>
<dbReference type="InterPro" id="IPR005183">
    <property type="entry name" value="DUF305_CopM-like"/>
</dbReference>
<dbReference type="AlphaFoldDB" id="A0A0F9WH32"/>
<proteinExistence type="predicted"/>
<dbReference type="Gene3D" id="1.20.1260.10">
    <property type="match status" value="1"/>
</dbReference>
<organism evidence="4">
    <name type="scientific">marine sediment metagenome</name>
    <dbReference type="NCBI Taxonomy" id="412755"/>
    <lineage>
        <taxon>unclassified sequences</taxon>
        <taxon>metagenomes</taxon>
        <taxon>ecological metagenomes</taxon>
    </lineage>
</organism>